<sequence length="297" mass="31313">MLDAHAGPKSRATHGFHRRTSMGSVLSLAVFAASALTLSAPAAFAQSTLSPAEAAAAAMESAWPGLKDDLFGDRPLVEGTDAIMLEAPSRATDPAIVPIKLTLDPAMNIRKVTLVIDENPAPVAATFDITEGSGLTELSTRVRVNAYTDIHAVAETADGTLYVTKQYVKAAGGCAAPAAKDAEVAAKQMGQMKLRAFAAADIGGTATHEAQLMIRHPNNSGLQKDQVTLLYIPAHFITDLAVDRGGERLFSMTGGISISEDPSFRFNYTGDPSVPFHAKATDTEGKVFEKTFVPEQS</sequence>
<comment type="caution">
    <text evidence="3">The sequence shown here is derived from an EMBL/GenBank/DDBJ whole genome shotgun (WGS) entry which is preliminary data.</text>
</comment>
<name>A0A0F9WZM1_9ZZZZ</name>
<dbReference type="InterPro" id="IPR014756">
    <property type="entry name" value="Ig_E-set"/>
</dbReference>
<gene>
    <name evidence="3" type="ORF">LCGC14_0288090</name>
</gene>
<dbReference type="InterPro" id="IPR014880">
    <property type="entry name" value="SoxZ_dom"/>
</dbReference>
<dbReference type="Gene3D" id="2.60.40.10">
    <property type="entry name" value="Immunoglobulins"/>
    <property type="match status" value="1"/>
</dbReference>
<dbReference type="Gene3D" id="2.60.40.2470">
    <property type="entry name" value="SoxY domain"/>
    <property type="match status" value="1"/>
</dbReference>
<feature type="domain" description="Sulphur oxidation protein SoxZ" evidence="1">
    <location>
        <begin position="207"/>
        <end position="291"/>
    </location>
</feature>
<dbReference type="Pfam" id="PF08770">
    <property type="entry name" value="SoxZ"/>
    <property type="match status" value="1"/>
</dbReference>
<evidence type="ECO:0000313" key="3">
    <source>
        <dbReference type="EMBL" id="KKN84543.1"/>
    </source>
</evidence>
<dbReference type="InterPro" id="IPR013783">
    <property type="entry name" value="Ig-like_fold"/>
</dbReference>
<dbReference type="InterPro" id="IPR032711">
    <property type="entry name" value="SoxY"/>
</dbReference>
<dbReference type="InterPro" id="IPR038162">
    <property type="entry name" value="SoxY_sf"/>
</dbReference>
<protein>
    <recommendedName>
        <fullName evidence="4">Ig-like SoxY domain-containing protein</fullName>
    </recommendedName>
</protein>
<feature type="domain" description="Ig-like SoxY" evidence="2">
    <location>
        <begin position="68"/>
        <end position="174"/>
    </location>
</feature>
<proteinExistence type="predicted"/>
<dbReference type="NCBIfam" id="TIGR04557">
    <property type="entry name" value="fuse_rel_SoxYZ"/>
    <property type="match status" value="1"/>
</dbReference>
<dbReference type="EMBL" id="LAZR01000170">
    <property type="protein sequence ID" value="KKN84543.1"/>
    <property type="molecule type" value="Genomic_DNA"/>
</dbReference>
<evidence type="ECO:0000259" key="1">
    <source>
        <dbReference type="Pfam" id="PF08770"/>
    </source>
</evidence>
<reference evidence="3" key="1">
    <citation type="journal article" date="2015" name="Nature">
        <title>Complex archaea that bridge the gap between prokaryotes and eukaryotes.</title>
        <authorList>
            <person name="Spang A."/>
            <person name="Saw J.H."/>
            <person name="Jorgensen S.L."/>
            <person name="Zaremba-Niedzwiedzka K."/>
            <person name="Martijn J."/>
            <person name="Lind A.E."/>
            <person name="van Eijk R."/>
            <person name="Schleper C."/>
            <person name="Guy L."/>
            <person name="Ettema T.J."/>
        </authorList>
    </citation>
    <scope>NUCLEOTIDE SEQUENCE</scope>
</reference>
<evidence type="ECO:0000259" key="2">
    <source>
        <dbReference type="Pfam" id="PF13501"/>
    </source>
</evidence>
<dbReference type="SUPFAM" id="SSF81296">
    <property type="entry name" value="E set domains"/>
    <property type="match status" value="1"/>
</dbReference>
<dbReference type="AlphaFoldDB" id="A0A0F9WZM1"/>
<evidence type="ECO:0008006" key="4">
    <source>
        <dbReference type="Google" id="ProtNLM"/>
    </source>
</evidence>
<dbReference type="Pfam" id="PF13501">
    <property type="entry name" value="SoxY"/>
    <property type="match status" value="1"/>
</dbReference>
<accession>A0A0F9WZM1</accession>
<dbReference type="InterPro" id="IPR030831">
    <property type="entry name" value="Fuse-rel_SoxYZ"/>
</dbReference>
<organism evidence="3">
    <name type="scientific">marine sediment metagenome</name>
    <dbReference type="NCBI Taxonomy" id="412755"/>
    <lineage>
        <taxon>unclassified sequences</taxon>
        <taxon>metagenomes</taxon>
        <taxon>ecological metagenomes</taxon>
    </lineage>
</organism>